<dbReference type="GO" id="GO:0003341">
    <property type="term" value="P:cilium movement"/>
    <property type="evidence" value="ECO:0007669"/>
    <property type="project" value="TreeGrafter"/>
</dbReference>
<evidence type="ECO:0000259" key="6">
    <source>
        <dbReference type="PROSITE" id="PS50202"/>
    </source>
</evidence>
<evidence type="ECO:0000256" key="3">
    <source>
        <dbReference type="ARBA" id="ARBA00022490"/>
    </source>
</evidence>
<proteinExistence type="predicted"/>
<evidence type="ECO:0000256" key="4">
    <source>
        <dbReference type="ARBA" id="ARBA00023069"/>
    </source>
</evidence>
<organism evidence="7">
    <name type="scientific">Rodentolepis nana</name>
    <name type="common">Dwarf tapeworm</name>
    <name type="synonym">Hymenolepis nana</name>
    <dbReference type="NCBI Taxonomy" id="102285"/>
    <lineage>
        <taxon>Eukaryota</taxon>
        <taxon>Metazoa</taxon>
        <taxon>Spiralia</taxon>
        <taxon>Lophotrochozoa</taxon>
        <taxon>Platyhelminthes</taxon>
        <taxon>Cestoda</taxon>
        <taxon>Eucestoda</taxon>
        <taxon>Cyclophyllidea</taxon>
        <taxon>Hymenolepididae</taxon>
        <taxon>Rodentolepis</taxon>
    </lineage>
</organism>
<dbReference type="PROSITE" id="PS50202">
    <property type="entry name" value="MSP"/>
    <property type="match status" value="1"/>
</dbReference>
<keyword evidence="5" id="KW-0966">Cell projection</keyword>
<protein>
    <submittedName>
        <fullName evidence="7">MSP domain-containing protein</fullName>
    </submittedName>
</protein>
<name>A0A0R3TQI9_RODNA</name>
<keyword evidence="4" id="KW-0969">Cilium</keyword>
<dbReference type="Gene3D" id="2.60.40.10">
    <property type="entry name" value="Immunoglobulins"/>
    <property type="match status" value="7"/>
</dbReference>
<dbReference type="InterPro" id="IPR033305">
    <property type="entry name" value="Hydin-like"/>
</dbReference>
<evidence type="ECO:0000256" key="1">
    <source>
        <dbReference type="ARBA" id="ARBA00004138"/>
    </source>
</evidence>
<evidence type="ECO:0000256" key="5">
    <source>
        <dbReference type="ARBA" id="ARBA00023273"/>
    </source>
</evidence>
<dbReference type="STRING" id="102285.A0A0R3TQI9"/>
<keyword evidence="3" id="KW-0963">Cytoplasm</keyword>
<dbReference type="InterPro" id="IPR053879">
    <property type="entry name" value="HYDIN_VesB_CFA65-like_Ig"/>
</dbReference>
<feature type="domain" description="MSP" evidence="6">
    <location>
        <begin position="735"/>
        <end position="865"/>
    </location>
</feature>
<evidence type="ECO:0000256" key="2">
    <source>
        <dbReference type="ARBA" id="ARBA00004496"/>
    </source>
</evidence>
<dbReference type="PANTHER" id="PTHR23053">
    <property type="entry name" value="DLEC1 DELETED IN LUNG AND ESOPHAGEAL CANCER 1"/>
    <property type="match status" value="1"/>
</dbReference>
<dbReference type="PANTHER" id="PTHR23053:SF0">
    <property type="entry name" value="HYDROCEPHALUS-INDUCING PROTEIN HOMOLOG"/>
    <property type="match status" value="1"/>
</dbReference>
<dbReference type="GO" id="GO:1904158">
    <property type="term" value="P:axonemal central apparatus assembly"/>
    <property type="evidence" value="ECO:0007669"/>
    <property type="project" value="TreeGrafter"/>
</dbReference>
<dbReference type="InterPro" id="IPR000535">
    <property type="entry name" value="MSP_dom"/>
</dbReference>
<dbReference type="InterPro" id="IPR013783">
    <property type="entry name" value="Ig-like_fold"/>
</dbReference>
<dbReference type="Pfam" id="PF14874">
    <property type="entry name" value="PapD-like"/>
    <property type="match status" value="1"/>
</dbReference>
<evidence type="ECO:0000313" key="7">
    <source>
        <dbReference type="WBParaSite" id="HNAJ_0000981301-mRNA-1"/>
    </source>
</evidence>
<dbReference type="GO" id="GO:0005930">
    <property type="term" value="C:axoneme"/>
    <property type="evidence" value="ECO:0007669"/>
    <property type="project" value="TreeGrafter"/>
</dbReference>
<dbReference type="Pfam" id="PF22544">
    <property type="entry name" value="HYDIN_VesB_CFA65-like_Ig"/>
    <property type="match status" value="1"/>
</dbReference>
<dbReference type="WBParaSite" id="HNAJ_0000981301-mRNA-1">
    <property type="protein sequence ID" value="HNAJ_0000981301-mRNA-1"/>
    <property type="gene ID" value="HNAJ_0000981301"/>
</dbReference>
<reference evidence="7" key="1">
    <citation type="submission" date="2017-02" db="UniProtKB">
        <authorList>
            <consortium name="WormBaseParasite"/>
        </authorList>
    </citation>
    <scope>IDENTIFICATION</scope>
</reference>
<sequence length="1842" mass="206133">LVPFTIQPASGVISIGKKIEIQIECSTGFNASSHDEELVINISDKATTNTISYRLSAEVVVPVLKFDNKLSIFEEHLICKTREEFEILTSNTVTSLAYIEEENCFEFGPCQLESICKGKFKVFNCSKIPIDVEFHIQSDQISNRGKGRRSDSDELDVFKLDPSQCRIEPFQAVYSCFSFMPNSLQTFSSNLHAFVKGQNSNLSLFDVRGRGVLPRVRIVEPSRNSSGEYWLVFNEKRNSNLVVLLNIEETGNEIRAFKFNGDINSSSSESSTDIALGIGEAGTLEVLYNEPKYHSNEEIKGAVQMTVKGNEYEKFVIKLLGIKYRKFTTSGPIEILNLEIESGKQHLNLGTCYTGSPICRTFLLNYPKENSESSTDSLYYFRWLVDNPHLEFEPISGEIKPGSSIEIIAKFQSDKSIKYHLSPVQCELYPSSNSEISEKSNVGSAAAKAEEGSMCVRVITISIIILILFLPYINMNYRTARGDAEVNTTEEEEVERILLDVLFSVTCDFVEYECNTEVIEFPETPLHCESIQKLQIKNTGAVVMCVNVEMIEEPFYCGISKCVIDPGKNYDLSLQYRPTQSRIDQGIFVLRFQNTEDESNSIKKIQLLAKACSLPLHFQLSKSDYQPKFTPSDPFWNETQTLELTAIGIGNKCIRSFAIKNASEELVEIKLERIKYEKQGGMAIRLSENCLEPGCSNDVIVKFISRTMEPEECFVVFEANGFRVPLIIVGHTREAIAAFDKSHVDFENVLIGRTATRFVNLVNTEEIPINFKIDKTTLRCNESSEKLAISPVNGLLQPKEKLPIKIEFSPKEERKCNYNIICKVDYRERPLRLNVKTIALKYSISAWLIGDGDNSNLDIKPALEQVQANDISKFLSLSSQKLINSPTLLSKLSTIDFGEVFAWCEQTRLFKLINQSKFEITFASSIVKTIKEAPDIFAISPISGKIPPLRTALVEIKFCSKSIFEVPLQRTCFLGVIGILNGPVFAVDLRGQITVNPVEMAPEKLDFGPFFIQPVGLGRATKNLEILNRSSDKSIYITYASSSLPEFECDLTPQMVEPLSSIKTNVSFSPLLCKKYEGSLCFRLNDRVRITIPVTGKGVKLHLEAKPGKLIVNKKGEKVGKVVEYRKEEITSVNLGELMASESSRCVVLINNKTSVPLVISAAAILPKSKQLNEVHCEPSSNKTGFADVISMQFLKCQAFTWNAKNLETPLQNCGAPSKETAAAIEIFFNPQGKPIDSFAEETMLRVFAKSNPEKQVWIRGFQISGKCTAVRVLAEATTVNFGTVVAGSLLIRCVAFTNHGNKMARYVWNEKTVPKNILSIEPWKGYIQPGSSVNFKFSLKHDLKDGEILHKDVTCNIENSSPLKFAVIGTIATSSDSEVIKFSCPVRSNSAYSITLSNPTDNWWSIKPVFTGSGWNGEPIVEIPPKGTKDYLINYHPQSMTQNGVPLKPPLILLNSMLPFQAQVFFPLQNGKGLLYNLEGMAGPPEPIASKIIVEFSRGQKFDLSISVPNWLPKLQRFRVSWKASDEVNFTFTGSMYFDIPGGKSKSYILVCYSKIEASTDLKVTLFENVLFVFVKVIFTNQKTGEYQFVEYQLRSIKPKPEGVIELKSPLQKTSIYYLELNNPFDNEIVIGLRSSLPELICPPEYKMRPLTKTKIQLKFKPWRVGNLKGILEVDSKDLGQSIYDLHLEALEPLPEKPVKFRTSVGKVGSNFVTICNPSQNRVVFTCEVSFINDSSFHCDKSLLLAANSSALLAVTFEPAQLGSREATLKVTSNQVGPFLFQLCGLATPPEPQGPFLISATSPTQLKVKNIFPQSMKFQIKVRELHHEVTCQITLSIILDC</sequence>
<accession>A0A0R3TQI9</accession>
<comment type="subcellular location">
    <subcellularLocation>
        <location evidence="1">Cell projection</location>
        <location evidence="1">Cilium</location>
    </subcellularLocation>
    <subcellularLocation>
        <location evidence="2">Cytoplasm</location>
    </subcellularLocation>
</comment>